<dbReference type="GO" id="GO:0016787">
    <property type="term" value="F:hydrolase activity"/>
    <property type="evidence" value="ECO:0007669"/>
    <property type="project" value="UniProtKB-KW"/>
</dbReference>
<evidence type="ECO:0000256" key="2">
    <source>
        <dbReference type="SAM" id="MobiDB-lite"/>
    </source>
</evidence>
<reference evidence="5" key="1">
    <citation type="submission" date="2021-01" db="EMBL/GenBank/DDBJ databases">
        <authorList>
            <person name="Corre E."/>
            <person name="Pelletier E."/>
            <person name="Niang G."/>
            <person name="Scheremetjew M."/>
            <person name="Finn R."/>
            <person name="Kale V."/>
            <person name="Holt S."/>
            <person name="Cochrane G."/>
            <person name="Meng A."/>
            <person name="Brown T."/>
            <person name="Cohen L."/>
        </authorList>
    </citation>
    <scope>NUCLEOTIDE SEQUENCE</scope>
    <source>
        <strain evidence="5">OF101</strain>
    </source>
</reference>
<dbReference type="PANTHER" id="PTHR48081">
    <property type="entry name" value="AB HYDROLASE SUPERFAMILY PROTEIN C4A8.06C"/>
    <property type="match status" value="1"/>
</dbReference>
<dbReference type="InterPro" id="IPR029058">
    <property type="entry name" value="AB_hydrolase_fold"/>
</dbReference>
<dbReference type="EMBL" id="HBGE01028367">
    <property type="protein sequence ID" value="CAD9120565.1"/>
    <property type="molecule type" value="Transcribed_RNA"/>
</dbReference>
<proteinExistence type="predicted"/>
<organism evidence="5">
    <name type="scientific">Alexandrium catenella</name>
    <name type="common">Red tide dinoflagellate</name>
    <name type="synonym">Gonyaulax catenella</name>
    <dbReference type="NCBI Taxonomy" id="2925"/>
    <lineage>
        <taxon>Eukaryota</taxon>
        <taxon>Sar</taxon>
        <taxon>Alveolata</taxon>
        <taxon>Dinophyceae</taxon>
        <taxon>Gonyaulacales</taxon>
        <taxon>Pyrocystaceae</taxon>
        <taxon>Alexandrium</taxon>
    </lineage>
</organism>
<evidence type="ECO:0000256" key="1">
    <source>
        <dbReference type="ARBA" id="ARBA00022801"/>
    </source>
</evidence>
<feature type="domain" description="BD-FAE-like" evidence="4">
    <location>
        <begin position="94"/>
        <end position="297"/>
    </location>
</feature>
<dbReference type="Pfam" id="PF20434">
    <property type="entry name" value="BD-FAE"/>
    <property type="match status" value="1"/>
</dbReference>
<evidence type="ECO:0000259" key="4">
    <source>
        <dbReference type="Pfam" id="PF20434"/>
    </source>
</evidence>
<dbReference type="PANTHER" id="PTHR48081:SF6">
    <property type="entry name" value="PEPTIDASE S9 PROLYL OLIGOPEPTIDASE CATALYTIC DOMAIN-CONTAINING PROTEIN"/>
    <property type="match status" value="1"/>
</dbReference>
<accession>A0A7S1M3J9</accession>
<evidence type="ECO:0000313" key="5">
    <source>
        <dbReference type="EMBL" id="CAD9120565.1"/>
    </source>
</evidence>
<gene>
    <name evidence="5" type="ORF">ACAT0790_LOCUS17044</name>
</gene>
<sequence>MALPPLALAVLALGARARAAPPSPDAPPEGNATSEFARFSYPGPPAPPNVELPWGPSDCFVKQTWKRARVEQVKGVVYGAAYHPYKFKTVELLMDVLLPPPEDRRAARPVVVFMHGGGFVHGTREEEGNTAHVLASRGYVAVTVKYRMVPGYKAWHLWSAEPAVLAVEDARAAVRFMRKNAAKWRLDTSRIAIGGESAGAISALYYAYARKNSDGSPVTEGESGNPEYSSVVHAVVSISGTMVDHAFCAYIGSAPEYAPSACLLPGPPILPDFTPNMDADGIPGIDMHGTADHVVPYAGGLEWARTAAAKGVRHFLLTVPGAGHTPKKELYNEKKPYLAQWLTFLSGALNLKEATCPGHDAEPLLV</sequence>
<feature type="signal peptide" evidence="3">
    <location>
        <begin position="1"/>
        <end position="19"/>
    </location>
</feature>
<feature type="region of interest" description="Disordered" evidence="2">
    <location>
        <begin position="18"/>
        <end position="40"/>
    </location>
</feature>
<feature type="chain" id="PRO_5031397133" description="BD-FAE-like domain-containing protein" evidence="3">
    <location>
        <begin position="20"/>
        <end position="366"/>
    </location>
</feature>
<dbReference type="InterPro" id="IPR050300">
    <property type="entry name" value="GDXG_lipolytic_enzyme"/>
</dbReference>
<protein>
    <recommendedName>
        <fullName evidence="4">BD-FAE-like domain-containing protein</fullName>
    </recommendedName>
</protein>
<evidence type="ECO:0000256" key="3">
    <source>
        <dbReference type="SAM" id="SignalP"/>
    </source>
</evidence>
<dbReference type="InterPro" id="IPR049492">
    <property type="entry name" value="BD-FAE-like_dom"/>
</dbReference>
<dbReference type="Gene3D" id="3.40.50.1820">
    <property type="entry name" value="alpha/beta hydrolase"/>
    <property type="match status" value="1"/>
</dbReference>
<keyword evidence="1" id="KW-0378">Hydrolase</keyword>
<dbReference type="AlphaFoldDB" id="A0A7S1M3J9"/>
<name>A0A7S1M3J9_ALECA</name>
<keyword evidence="3" id="KW-0732">Signal</keyword>
<dbReference type="SUPFAM" id="SSF53474">
    <property type="entry name" value="alpha/beta-Hydrolases"/>
    <property type="match status" value="1"/>
</dbReference>